<proteinExistence type="predicted"/>
<sequence length="103" mass="11562">MDQIIAYFKSENDAESARASLQKLKVENERVEEIPEDSRKERIIPFSSSGLQANVAEYGESFNDAFGAKGEEMTHLLQFDVAEGDHDDAVKVLEEHGAMKKED</sequence>
<dbReference type="STRING" id="86666.SAMN04490247_3306"/>
<name>A0A1G8WSF4_9BACI</name>
<reference evidence="2" key="1">
    <citation type="submission" date="2016-10" db="EMBL/GenBank/DDBJ databases">
        <authorList>
            <person name="Varghese N."/>
            <person name="Submissions S."/>
        </authorList>
    </citation>
    <scope>NUCLEOTIDE SEQUENCE [LARGE SCALE GENOMIC DNA]</scope>
    <source>
        <strain evidence="2">DSM 4771</strain>
    </source>
</reference>
<protein>
    <recommendedName>
        <fullName evidence="3">Heat induced stress protein YflT</fullName>
    </recommendedName>
</protein>
<keyword evidence="2" id="KW-1185">Reference proteome</keyword>
<dbReference type="EMBL" id="FNEV01000019">
    <property type="protein sequence ID" value="SDJ81322.1"/>
    <property type="molecule type" value="Genomic_DNA"/>
</dbReference>
<gene>
    <name evidence="1" type="ORF">SAMN04490247_3306</name>
</gene>
<evidence type="ECO:0000313" key="1">
    <source>
        <dbReference type="EMBL" id="SDJ81322.1"/>
    </source>
</evidence>
<dbReference type="RefSeq" id="WP_093194924.1">
    <property type="nucleotide sequence ID" value="NZ_FNEV01000019.1"/>
</dbReference>
<dbReference type="OrthoDB" id="2607182at2"/>
<organism evidence="1 2">
    <name type="scientific">Salimicrobium halophilum</name>
    <dbReference type="NCBI Taxonomy" id="86666"/>
    <lineage>
        <taxon>Bacteria</taxon>
        <taxon>Bacillati</taxon>
        <taxon>Bacillota</taxon>
        <taxon>Bacilli</taxon>
        <taxon>Bacillales</taxon>
        <taxon>Bacillaceae</taxon>
        <taxon>Salimicrobium</taxon>
    </lineage>
</organism>
<evidence type="ECO:0000313" key="2">
    <source>
        <dbReference type="Proteomes" id="UP000199225"/>
    </source>
</evidence>
<evidence type="ECO:0008006" key="3">
    <source>
        <dbReference type="Google" id="ProtNLM"/>
    </source>
</evidence>
<accession>A0A1G8WSF4</accession>
<dbReference type="Proteomes" id="UP000199225">
    <property type="component" value="Unassembled WGS sequence"/>
</dbReference>
<dbReference type="AlphaFoldDB" id="A0A1G8WSF4"/>